<name>A0ABQ7D879_BRACR</name>
<gene>
    <name evidence="2" type="ORF">DY000_02014553</name>
</gene>
<keyword evidence="3" id="KW-1185">Reference proteome</keyword>
<organism evidence="2 3">
    <name type="scientific">Brassica cretica</name>
    <name type="common">Mustard</name>
    <dbReference type="NCBI Taxonomy" id="69181"/>
    <lineage>
        <taxon>Eukaryota</taxon>
        <taxon>Viridiplantae</taxon>
        <taxon>Streptophyta</taxon>
        <taxon>Embryophyta</taxon>
        <taxon>Tracheophyta</taxon>
        <taxon>Spermatophyta</taxon>
        <taxon>Magnoliopsida</taxon>
        <taxon>eudicotyledons</taxon>
        <taxon>Gunneridae</taxon>
        <taxon>Pentapetalae</taxon>
        <taxon>rosids</taxon>
        <taxon>malvids</taxon>
        <taxon>Brassicales</taxon>
        <taxon>Brassicaceae</taxon>
        <taxon>Brassiceae</taxon>
        <taxon>Brassica</taxon>
    </lineage>
</organism>
<dbReference type="EMBL" id="QGKV02000759">
    <property type="protein sequence ID" value="KAF3568006.1"/>
    <property type="molecule type" value="Genomic_DNA"/>
</dbReference>
<feature type="region of interest" description="Disordered" evidence="1">
    <location>
        <begin position="23"/>
        <end position="51"/>
    </location>
</feature>
<reference evidence="2 3" key="1">
    <citation type="journal article" date="2020" name="BMC Genomics">
        <title>Intraspecific diversification of the crop wild relative Brassica cretica Lam. using demographic model selection.</title>
        <authorList>
            <person name="Kioukis A."/>
            <person name="Michalopoulou V.A."/>
            <person name="Briers L."/>
            <person name="Pirintsos S."/>
            <person name="Studholme D.J."/>
            <person name="Pavlidis P."/>
            <person name="Sarris P.F."/>
        </authorList>
    </citation>
    <scope>NUCLEOTIDE SEQUENCE [LARGE SCALE GENOMIC DNA]</scope>
    <source>
        <strain evidence="3">cv. PFS-1207/04</strain>
    </source>
</reference>
<sequence length="66" mass="7263">MGVSLSGIHCLGSVVRGLDHAKATTPRYGQNKLHSQGARKGPRPPSRCHCSELLNEKDIGRQWELQ</sequence>
<evidence type="ECO:0000313" key="3">
    <source>
        <dbReference type="Proteomes" id="UP000266723"/>
    </source>
</evidence>
<comment type="caution">
    <text evidence="2">The sequence shown here is derived from an EMBL/GenBank/DDBJ whole genome shotgun (WGS) entry which is preliminary data.</text>
</comment>
<proteinExistence type="predicted"/>
<protein>
    <submittedName>
        <fullName evidence="2">Uncharacterized protein</fullName>
    </submittedName>
</protein>
<evidence type="ECO:0000313" key="2">
    <source>
        <dbReference type="EMBL" id="KAF3568006.1"/>
    </source>
</evidence>
<accession>A0ABQ7D879</accession>
<dbReference type="Proteomes" id="UP000266723">
    <property type="component" value="Unassembled WGS sequence"/>
</dbReference>
<evidence type="ECO:0000256" key="1">
    <source>
        <dbReference type="SAM" id="MobiDB-lite"/>
    </source>
</evidence>